<reference evidence="1 2" key="1">
    <citation type="submission" date="2014-06" db="EMBL/GenBank/DDBJ databases">
        <authorList>
            <person name="Swart Estienne"/>
        </authorList>
    </citation>
    <scope>NUCLEOTIDE SEQUENCE [LARGE SCALE GENOMIC DNA]</scope>
    <source>
        <strain evidence="1 2">130c</strain>
    </source>
</reference>
<dbReference type="AlphaFoldDB" id="A0A078ANR5"/>
<proteinExistence type="predicted"/>
<sequence>MQLRKQYDEAIEKQKKKYLIYSKNKPTDDPVLYEKCFEEFYSQIRKIRENGLGDEFLFQLIESNPMETIYNCQLHEFYKIYHFPYNNLYSNAIPESLRVEIIFRSFLFFIKNKNQKKSKLNPTAKNQMHFRQINQCDGDIDQSPRINTMIVDINEEDSKSYLEEQNKQKYQISQQELCSRLGDANYLTRIFKFVEKNQILIEKHLIKRLDKYVVEILKKVIEYESDEYYGDQGQLMAIDEYSSQMILDVDLKIKILCMFWKFEKAKIFIYQQVPPINCTLIQYAARLQKYHWIESLVEYNLLTTSLNDYFGGRIQTFDELVCLVVLCGNLKTDKLKDSHLVKNLMVQYSNMIMQDPKKFDYQVMKNIKKYGISQPAFGSNDIQEILYKRKLEMIFYFEKIMKKKGVLKNKYIQIEVFKFI</sequence>
<organism evidence="1 2">
    <name type="scientific">Stylonychia lemnae</name>
    <name type="common">Ciliate</name>
    <dbReference type="NCBI Taxonomy" id="5949"/>
    <lineage>
        <taxon>Eukaryota</taxon>
        <taxon>Sar</taxon>
        <taxon>Alveolata</taxon>
        <taxon>Ciliophora</taxon>
        <taxon>Intramacronucleata</taxon>
        <taxon>Spirotrichea</taxon>
        <taxon>Stichotrichia</taxon>
        <taxon>Sporadotrichida</taxon>
        <taxon>Oxytrichidae</taxon>
        <taxon>Stylonychinae</taxon>
        <taxon>Stylonychia</taxon>
    </lineage>
</organism>
<dbReference type="InParanoid" id="A0A078ANR5"/>
<dbReference type="EMBL" id="CCKQ01012374">
    <property type="protein sequence ID" value="CDW83990.1"/>
    <property type="molecule type" value="Genomic_DNA"/>
</dbReference>
<gene>
    <name evidence="1" type="primary">Contig11964.g12797</name>
    <name evidence="1" type="ORF">STYLEM_13045</name>
</gene>
<keyword evidence="2" id="KW-1185">Reference proteome</keyword>
<protein>
    <submittedName>
        <fullName evidence="1">Uncharacterized protein</fullName>
    </submittedName>
</protein>
<dbReference type="Proteomes" id="UP000039865">
    <property type="component" value="Unassembled WGS sequence"/>
</dbReference>
<name>A0A078ANR5_STYLE</name>
<evidence type="ECO:0000313" key="2">
    <source>
        <dbReference type="Proteomes" id="UP000039865"/>
    </source>
</evidence>
<evidence type="ECO:0000313" key="1">
    <source>
        <dbReference type="EMBL" id="CDW83990.1"/>
    </source>
</evidence>
<accession>A0A078ANR5</accession>